<sequence>MGTARKLLTAAGSVLLTLGVVTAAVPAVAQPAPGVASGPTAGTLGEQWTATHDGPQRYPGIHVQPDVPITMSDGVVLKADVYRPADAAGAPVDAKTPVIVNMTPYTKLLSRLANLALSVPGIEEPVMDFARSINETGTPFQGVADLVKTLSGGGIRTFAVDPQLVRSGYTQVVVDVRGTGFSQGIWQVFREREQQDTLEVIDWAAAQPFSAGSVGMNGVSYSAINQVQAAAKNPSALGAIFPVEPGADLLRDVVAPGGGVGVGFLPFWLAAIDGLKWVPDVRSMLRGEFDEQWLRDRMADPATFLDVFADAVTAPTVDAVQGDLRRLLDKDSTLRRDLQSHPERITVPTMVYGGWHDLFANSEPRIYNAIPLEPGTKQLIMGDGYHMTFGSGFGEPGAPPRLDVLQRAWFDHWLKGIDNGIETYGPVTMLQQGGEWISARGFPQPGMEYRRIYLDAAPSGTAPGSVHDGTLTPDGPGAPATLTAAPSLNTLCSRDAAEQTMGIVAAVEACGRDSRIAEKAALSFTSAPVAESTVISGPVNVHLNTVMDATDGYWTATLNDVAPDGKSTVLTSGQLVASLRAIDEEKSGYSPSGDIVDPHHVLSLDALEPVTPGQPTQLDVGLVATDAVLQPGHRLRVDVFASNFPKGLPPRPLLNASGLKPQHLVLDPASPSYVTVPTGRPIG</sequence>
<dbReference type="NCBIfam" id="TIGR00976">
    <property type="entry name" value="CocE_NonD"/>
    <property type="match status" value="1"/>
</dbReference>
<dbReference type="SUPFAM" id="SSF49785">
    <property type="entry name" value="Galactose-binding domain-like"/>
    <property type="match status" value="1"/>
</dbReference>
<evidence type="ECO:0000313" key="4">
    <source>
        <dbReference type="EMBL" id="GAA4811015.1"/>
    </source>
</evidence>
<dbReference type="InterPro" id="IPR013736">
    <property type="entry name" value="Xaa-Pro_dipept_C"/>
</dbReference>
<name>A0ABP9CI51_9ACTN</name>
<feature type="signal peptide" evidence="2">
    <location>
        <begin position="1"/>
        <end position="23"/>
    </location>
</feature>
<evidence type="ECO:0000256" key="1">
    <source>
        <dbReference type="ARBA" id="ARBA00022801"/>
    </source>
</evidence>
<reference evidence="5" key="1">
    <citation type="journal article" date="2019" name="Int. J. Syst. Evol. Microbiol.">
        <title>The Global Catalogue of Microorganisms (GCM) 10K type strain sequencing project: providing services to taxonomists for standard genome sequencing and annotation.</title>
        <authorList>
            <consortium name="The Broad Institute Genomics Platform"/>
            <consortium name="The Broad Institute Genome Sequencing Center for Infectious Disease"/>
            <person name="Wu L."/>
            <person name="Ma J."/>
        </authorList>
    </citation>
    <scope>NUCLEOTIDE SEQUENCE [LARGE SCALE GENOMIC DNA]</scope>
    <source>
        <strain evidence="5">JCM 18542</strain>
    </source>
</reference>
<dbReference type="SUPFAM" id="SSF53474">
    <property type="entry name" value="alpha/beta-Hydrolases"/>
    <property type="match status" value="1"/>
</dbReference>
<dbReference type="InterPro" id="IPR050585">
    <property type="entry name" value="Xaa-Pro_dipeptidyl-ppase/CocE"/>
</dbReference>
<accession>A0ABP9CI51</accession>
<protein>
    <submittedName>
        <fullName evidence="4">CocE/NonD family hydrolase</fullName>
    </submittedName>
</protein>
<dbReference type="InterPro" id="IPR000383">
    <property type="entry name" value="Xaa-Pro-like_dom"/>
</dbReference>
<keyword evidence="5" id="KW-1185">Reference proteome</keyword>
<dbReference type="Pfam" id="PF02129">
    <property type="entry name" value="Peptidase_S15"/>
    <property type="match status" value="1"/>
</dbReference>
<dbReference type="InterPro" id="IPR005674">
    <property type="entry name" value="CocE/Ser_esterase"/>
</dbReference>
<gene>
    <name evidence="4" type="ORF">GCM10023353_14310</name>
</gene>
<organism evidence="4 5">
    <name type="scientific">Tomitella cavernea</name>
    <dbReference type="NCBI Taxonomy" id="1387982"/>
    <lineage>
        <taxon>Bacteria</taxon>
        <taxon>Bacillati</taxon>
        <taxon>Actinomycetota</taxon>
        <taxon>Actinomycetes</taxon>
        <taxon>Mycobacteriales</taxon>
        <taxon>Tomitella</taxon>
    </lineage>
</organism>
<evidence type="ECO:0000259" key="3">
    <source>
        <dbReference type="SMART" id="SM00939"/>
    </source>
</evidence>
<dbReference type="PANTHER" id="PTHR43056">
    <property type="entry name" value="PEPTIDASE S9 PROLYL OLIGOPEPTIDASE"/>
    <property type="match status" value="1"/>
</dbReference>
<dbReference type="Gene3D" id="2.60.120.260">
    <property type="entry name" value="Galactose-binding domain-like"/>
    <property type="match status" value="1"/>
</dbReference>
<feature type="domain" description="Xaa-Pro dipeptidyl-peptidase C-terminal" evidence="3">
    <location>
        <begin position="407"/>
        <end position="675"/>
    </location>
</feature>
<dbReference type="InterPro" id="IPR008979">
    <property type="entry name" value="Galactose-bd-like_sf"/>
</dbReference>
<comment type="caution">
    <text evidence="4">The sequence shown here is derived from an EMBL/GenBank/DDBJ whole genome shotgun (WGS) entry which is preliminary data.</text>
</comment>
<evidence type="ECO:0000313" key="5">
    <source>
        <dbReference type="Proteomes" id="UP001500839"/>
    </source>
</evidence>
<dbReference type="Gene3D" id="3.40.50.1820">
    <property type="entry name" value="alpha/beta hydrolase"/>
    <property type="match status" value="1"/>
</dbReference>
<feature type="chain" id="PRO_5046021802" evidence="2">
    <location>
        <begin position="24"/>
        <end position="683"/>
    </location>
</feature>
<proteinExistence type="predicted"/>
<dbReference type="EMBL" id="BAABKQ010000001">
    <property type="protein sequence ID" value="GAA4811015.1"/>
    <property type="molecule type" value="Genomic_DNA"/>
</dbReference>
<dbReference type="SMART" id="SM00939">
    <property type="entry name" value="PepX_C"/>
    <property type="match status" value="1"/>
</dbReference>
<keyword evidence="2" id="KW-0732">Signal</keyword>
<dbReference type="Pfam" id="PF08530">
    <property type="entry name" value="PepX_C"/>
    <property type="match status" value="1"/>
</dbReference>
<dbReference type="GO" id="GO:0016787">
    <property type="term" value="F:hydrolase activity"/>
    <property type="evidence" value="ECO:0007669"/>
    <property type="project" value="UniProtKB-KW"/>
</dbReference>
<evidence type="ECO:0000256" key="2">
    <source>
        <dbReference type="SAM" id="SignalP"/>
    </source>
</evidence>
<dbReference type="PANTHER" id="PTHR43056:SF10">
    <property type="entry name" value="COCE_NOND FAMILY, PUTATIVE (AFU_ORTHOLOGUE AFUA_7G00600)-RELATED"/>
    <property type="match status" value="1"/>
</dbReference>
<dbReference type="RefSeq" id="WP_200172643.1">
    <property type="nucleotide sequence ID" value="NZ_BAABKQ010000001.1"/>
</dbReference>
<dbReference type="Proteomes" id="UP001500839">
    <property type="component" value="Unassembled WGS sequence"/>
</dbReference>
<dbReference type="InterPro" id="IPR029058">
    <property type="entry name" value="AB_hydrolase_fold"/>
</dbReference>
<keyword evidence="1 4" id="KW-0378">Hydrolase</keyword>